<dbReference type="GO" id="GO:0016491">
    <property type="term" value="F:oxidoreductase activity"/>
    <property type="evidence" value="ECO:0007669"/>
    <property type="project" value="UniProtKB-KW"/>
</dbReference>
<name>A0A815EQ94_9BILA</name>
<protein>
    <recommendedName>
        <fullName evidence="4">NADH:flavin oxidoreductase/NADH oxidase N-terminal domain-containing protein</fullName>
    </recommendedName>
</protein>
<dbReference type="GO" id="GO:0010181">
    <property type="term" value="F:FMN binding"/>
    <property type="evidence" value="ECO:0007669"/>
    <property type="project" value="InterPro"/>
</dbReference>
<evidence type="ECO:0000256" key="3">
    <source>
        <dbReference type="SAM" id="Phobius"/>
    </source>
</evidence>
<feature type="domain" description="NADH:flavin oxidoreductase/NADH oxidase N-terminal" evidence="4">
    <location>
        <begin position="16"/>
        <end position="322"/>
    </location>
</feature>
<sequence>MEESLGSGDNQPNEYIYRLYERWAKGSFGLLLTGNVQVDERYPGLMTDIMIPSKDKIDIEKWKRYADVCQSHGIPTIVQINHAGRQSPLGKRPYKQPTIAPSPIPMSIGDNILARTLQRFVIGTPEEMTRAQIDEAVEKFADAAEIMVKAGFAGVEIHASHGYLVSSFLSPKTNKRRDEYGATPKDRMNFLFNIVDAIKAVVPQRFAVGVKLNSADFSAGGLTEEEAHDQIRWINEHGGIDFIEISGGTYEAPAMAGTEYQPRSERTRTREAYFIDFAVKVRNTTTIPLIVTGGFRTREGMNDAIRSNACDFIGISRPTCIQFNLPAILLDQSISHKDAQALQYDIRGVQIFNILPFTGVGSGIATLWHNWQMHRVAIENREPDPTLTVHGKILTILLKILKKSIPSIILLFGILFISVLIKQFFSKTAEKMTGL</sequence>
<keyword evidence="3" id="KW-0472">Membrane</keyword>
<dbReference type="Proteomes" id="UP000663829">
    <property type="component" value="Unassembled WGS sequence"/>
</dbReference>
<organism evidence="5 7">
    <name type="scientific">Didymodactylos carnosus</name>
    <dbReference type="NCBI Taxonomy" id="1234261"/>
    <lineage>
        <taxon>Eukaryota</taxon>
        <taxon>Metazoa</taxon>
        <taxon>Spiralia</taxon>
        <taxon>Gnathifera</taxon>
        <taxon>Rotifera</taxon>
        <taxon>Eurotatoria</taxon>
        <taxon>Bdelloidea</taxon>
        <taxon>Philodinida</taxon>
        <taxon>Philodinidae</taxon>
        <taxon>Didymodactylos</taxon>
    </lineage>
</organism>
<dbReference type="Gene3D" id="3.20.20.70">
    <property type="entry name" value="Aldolase class I"/>
    <property type="match status" value="1"/>
</dbReference>
<evidence type="ECO:0000313" key="6">
    <source>
        <dbReference type="EMBL" id="CAF4155300.1"/>
    </source>
</evidence>
<evidence type="ECO:0000256" key="1">
    <source>
        <dbReference type="ARBA" id="ARBA00022630"/>
    </source>
</evidence>
<dbReference type="InterPro" id="IPR051799">
    <property type="entry name" value="NADH_flavin_oxidoreductase"/>
</dbReference>
<dbReference type="PANTHER" id="PTHR43656">
    <property type="entry name" value="BINDING OXIDOREDUCTASE, PUTATIVE (AFU_ORTHOLOGUE AFUA_2G08260)-RELATED"/>
    <property type="match status" value="1"/>
</dbReference>
<keyword evidence="3" id="KW-1133">Transmembrane helix</keyword>
<keyword evidence="7" id="KW-1185">Reference proteome</keyword>
<dbReference type="EMBL" id="CAJNOQ010013108">
    <property type="protein sequence ID" value="CAF1314596.1"/>
    <property type="molecule type" value="Genomic_DNA"/>
</dbReference>
<comment type="caution">
    <text evidence="5">The sequence shown here is derived from an EMBL/GenBank/DDBJ whole genome shotgun (WGS) entry which is preliminary data.</text>
</comment>
<accession>A0A815EQ94</accession>
<dbReference type="Proteomes" id="UP000681722">
    <property type="component" value="Unassembled WGS sequence"/>
</dbReference>
<dbReference type="AlphaFoldDB" id="A0A815EQ94"/>
<gene>
    <name evidence="5" type="ORF">GPM918_LOCUS29164</name>
    <name evidence="6" type="ORF">SRO942_LOCUS29726</name>
</gene>
<dbReference type="InterPro" id="IPR001155">
    <property type="entry name" value="OxRdtase_FMN_N"/>
</dbReference>
<dbReference type="EMBL" id="CAJOBC010044408">
    <property type="protein sequence ID" value="CAF4155300.1"/>
    <property type="molecule type" value="Genomic_DNA"/>
</dbReference>
<proteinExistence type="predicted"/>
<keyword evidence="1" id="KW-0285">Flavoprotein</keyword>
<dbReference type="PANTHER" id="PTHR43656:SF2">
    <property type="entry name" value="BINDING OXIDOREDUCTASE, PUTATIVE (AFU_ORTHOLOGUE AFUA_2G08260)-RELATED"/>
    <property type="match status" value="1"/>
</dbReference>
<feature type="transmembrane region" description="Helical" evidence="3">
    <location>
        <begin position="405"/>
        <end position="425"/>
    </location>
</feature>
<keyword evidence="3" id="KW-0812">Transmembrane</keyword>
<dbReference type="OrthoDB" id="1663137at2759"/>
<dbReference type="SUPFAM" id="SSF51395">
    <property type="entry name" value="FMN-linked oxidoreductases"/>
    <property type="match status" value="1"/>
</dbReference>
<evidence type="ECO:0000313" key="5">
    <source>
        <dbReference type="EMBL" id="CAF1314596.1"/>
    </source>
</evidence>
<keyword evidence="2" id="KW-0560">Oxidoreductase</keyword>
<evidence type="ECO:0000256" key="2">
    <source>
        <dbReference type="ARBA" id="ARBA00023002"/>
    </source>
</evidence>
<dbReference type="Pfam" id="PF00724">
    <property type="entry name" value="Oxidored_FMN"/>
    <property type="match status" value="1"/>
</dbReference>
<dbReference type="InterPro" id="IPR013785">
    <property type="entry name" value="Aldolase_TIM"/>
</dbReference>
<evidence type="ECO:0000259" key="4">
    <source>
        <dbReference type="Pfam" id="PF00724"/>
    </source>
</evidence>
<reference evidence="5" key="1">
    <citation type="submission" date="2021-02" db="EMBL/GenBank/DDBJ databases">
        <authorList>
            <person name="Nowell W R."/>
        </authorList>
    </citation>
    <scope>NUCLEOTIDE SEQUENCE</scope>
</reference>
<evidence type="ECO:0000313" key="7">
    <source>
        <dbReference type="Proteomes" id="UP000663829"/>
    </source>
</evidence>